<evidence type="ECO:0000313" key="1">
    <source>
        <dbReference type="EMBL" id="NYZ22928.1"/>
    </source>
</evidence>
<gene>
    <name evidence="1" type="ORF">HND93_24745</name>
</gene>
<proteinExistence type="predicted"/>
<dbReference type="EMBL" id="JABFDB010000023">
    <property type="protein sequence ID" value="NYZ22928.1"/>
    <property type="molecule type" value="Genomic_DNA"/>
</dbReference>
<protein>
    <submittedName>
        <fullName evidence="1">Uncharacterized protein</fullName>
    </submittedName>
</protein>
<organism evidence="1 2">
    <name type="scientific">Azospirillum oleiclasticum</name>
    <dbReference type="NCBI Taxonomy" id="2735135"/>
    <lineage>
        <taxon>Bacteria</taxon>
        <taxon>Pseudomonadati</taxon>
        <taxon>Pseudomonadota</taxon>
        <taxon>Alphaproteobacteria</taxon>
        <taxon>Rhodospirillales</taxon>
        <taxon>Azospirillaceae</taxon>
        <taxon>Azospirillum</taxon>
    </lineage>
</organism>
<dbReference type="RefSeq" id="WP_180284708.1">
    <property type="nucleotide sequence ID" value="NZ_JABFDB010000023.1"/>
</dbReference>
<dbReference type="Proteomes" id="UP000584642">
    <property type="component" value="Unassembled WGS sequence"/>
</dbReference>
<evidence type="ECO:0000313" key="2">
    <source>
        <dbReference type="Proteomes" id="UP000584642"/>
    </source>
</evidence>
<sequence>MSSPQPAEAVVGLYNELVRLQPSDRAAVGRIVWQLRKLQLAKPSDVDTAIALAQSLALNGEPAEACALAEGLWGRRHLLSVESAYSYANLLMGVGKFDKSVDVARSVQTHFAEEFDKDWRLLASHGAFAAGDMASALRFGTASADDPDANAHTVRLFGDLEALGVLRHIAWHQSVVNAALADRITRFDLIFTAPDGPPEIGLNYHTPATRAERRALTVMIDDAIERETEVRGLPAGLFVPTLVVNVLDHDAQPPYLH</sequence>
<keyword evidence="2" id="KW-1185">Reference proteome</keyword>
<accession>A0ABX2TIC2</accession>
<reference evidence="1 2" key="1">
    <citation type="submission" date="2020-05" db="EMBL/GenBank/DDBJ databases">
        <title>Azospirillum oleiclasticum sp. nov, a nitrogen-fixing and heavy crude oil-emulsifying bacterium isolated from the crude oil of Yumen Oilfield.</title>
        <authorList>
            <person name="Wu D."/>
            <person name="Cai M."/>
            <person name="Zhang X."/>
        </authorList>
    </citation>
    <scope>NUCLEOTIDE SEQUENCE [LARGE SCALE GENOMIC DNA]</scope>
    <source>
        <strain evidence="1 2">ROY-1-1-2</strain>
    </source>
</reference>
<comment type="caution">
    <text evidence="1">The sequence shown here is derived from an EMBL/GenBank/DDBJ whole genome shotgun (WGS) entry which is preliminary data.</text>
</comment>
<name>A0ABX2TIC2_9PROT</name>